<protein>
    <submittedName>
        <fullName evidence="1">Uncharacterized protein</fullName>
    </submittedName>
</protein>
<organism evidence="1 2">
    <name type="scientific">Arctia plantaginis</name>
    <name type="common">Wood tiger moth</name>
    <name type="synonym">Phalaena plantaginis</name>
    <dbReference type="NCBI Taxonomy" id="874455"/>
    <lineage>
        <taxon>Eukaryota</taxon>
        <taxon>Metazoa</taxon>
        <taxon>Ecdysozoa</taxon>
        <taxon>Arthropoda</taxon>
        <taxon>Hexapoda</taxon>
        <taxon>Insecta</taxon>
        <taxon>Pterygota</taxon>
        <taxon>Neoptera</taxon>
        <taxon>Endopterygota</taxon>
        <taxon>Lepidoptera</taxon>
        <taxon>Glossata</taxon>
        <taxon>Ditrysia</taxon>
        <taxon>Noctuoidea</taxon>
        <taxon>Erebidae</taxon>
        <taxon>Arctiinae</taxon>
        <taxon>Arctia</taxon>
    </lineage>
</organism>
<dbReference type="SUPFAM" id="SSF53720">
    <property type="entry name" value="ALDH-like"/>
    <property type="match status" value="1"/>
</dbReference>
<sequence length="531" mass="60555">MDIDTTLAQDYLKKDHFLNIEQTNEAIYFNGMDLLTSFDYTLDQEYPEISRNLQHLALLLKENQNLFAQLEYLNREIPIEDTKAQLNLIIQQLYYLSSCNVNNIPKTSTTDVIRMLNYSHFPMSQETPLLHLGFVVRACVYLIHIHSIPSIAASKETAEVCYLFTTLCNDAGLAVVTEFGGNSMEHHAGKEALGAIGVISECSDVDSAVDVFLKSSKEVPWRLRRILVQENVYKQFKDALTWKCNLNITGKGKNTQSTSDILHFNSRVFLIDALDITDPKPSEVIVEAYRTRKELLSFLNKYRPHYISLWANDIAEINEVAHSIPSQVVWVNNFADFRGPPKISDAIYSARSLYLNCYEHLSETEIFEVLELQKSWLKLDSHVRYEVLSEKLDDISSSNNFYSDIRNYLRRAQLYSCGTFVDVGKDYVCQGVPVPSDMIHLCLTSTNFINEAFFRSLIRGNTFIFKSVTPEISLLIKSLKKAGLPVSAESWQSDSGPKNYKYTSCHLCNTIFDFDQGTRVIWTNSGTIFAN</sequence>
<dbReference type="AlphaFoldDB" id="A0A8S1BM05"/>
<dbReference type="EMBL" id="CADEBC010000594">
    <property type="protein sequence ID" value="CAB3257943.1"/>
    <property type="molecule type" value="Genomic_DNA"/>
</dbReference>
<gene>
    <name evidence="1" type="ORF">APLA_LOCUS16287</name>
</gene>
<dbReference type="InterPro" id="IPR016161">
    <property type="entry name" value="Ald_DH/histidinol_DH"/>
</dbReference>
<reference evidence="1 2" key="1">
    <citation type="submission" date="2020-04" db="EMBL/GenBank/DDBJ databases">
        <authorList>
            <person name="Wallbank WR R."/>
            <person name="Pardo Diaz C."/>
            <person name="Kozak K."/>
            <person name="Martin S."/>
            <person name="Jiggins C."/>
            <person name="Moest M."/>
            <person name="Warren A I."/>
            <person name="Byers J.R.P. K."/>
            <person name="Montejo-Kovacevich G."/>
            <person name="Yen C E."/>
        </authorList>
    </citation>
    <scope>NUCLEOTIDE SEQUENCE [LARGE SCALE GENOMIC DNA]</scope>
</reference>
<dbReference type="OrthoDB" id="7487983at2759"/>
<dbReference type="GO" id="GO:0016491">
    <property type="term" value="F:oxidoreductase activity"/>
    <property type="evidence" value="ECO:0007669"/>
    <property type="project" value="InterPro"/>
</dbReference>
<proteinExistence type="predicted"/>
<evidence type="ECO:0000313" key="1">
    <source>
        <dbReference type="EMBL" id="CAB3257943.1"/>
    </source>
</evidence>
<comment type="caution">
    <text evidence="1">The sequence shown here is derived from an EMBL/GenBank/DDBJ whole genome shotgun (WGS) entry which is preliminary data.</text>
</comment>
<name>A0A8S1BM05_ARCPL</name>
<evidence type="ECO:0000313" key="2">
    <source>
        <dbReference type="Proteomes" id="UP000494106"/>
    </source>
</evidence>
<dbReference type="Proteomes" id="UP000494106">
    <property type="component" value="Unassembled WGS sequence"/>
</dbReference>
<accession>A0A8S1BM05</accession>
<keyword evidence="2" id="KW-1185">Reference proteome</keyword>